<keyword evidence="3" id="KW-1185">Reference proteome</keyword>
<sequence length="331" mass="35758">MGPIDRRGFTLIELLVVIAIIAVLIALLLPAVQAAREAARRIQCTNNLKQLGLAVHNYESAHSMLPPAGCFKPGQLAPMPSYSVQARLLPFVEQSTLHNSLNYDIPFNIQVTIAQTRVSMLLCPSEIRDQPKVTPTFTNYPLNYGICTGTWLVWDPTTRQFGDGAYGINANIRLAGVTDGLSNTISFSEVKAYQPALHDGGQPTGVGVPPPVSPNELGVYPGTFDAQWSHTEWVSGHILHSGFSSGFSPNTVIPYVNGGRQYDIDFTSARLGTSDTLQTYLVVTSRSYHPGGVNTLMLDGSVRFTKGSIAMATWRALGTRAGGEVVSSDSY</sequence>
<dbReference type="InterPro" id="IPR045584">
    <property type="entry name" value="Pilin-like"/>
</dbReference>
<evidence type="ECO:0000313" key="2">
    <source>
        <dbReference type="EMBL" id="MDG3008319.1"/>
    </source>
</evidence>
<dbReference type="PROSITE" id="PS00409">
    <property type="entry name" value="PROKAR_NTER_METHYL"/>
    <property type="match status" value="1"/>
</dbReference>
<dbReference type="Pfam" id="PF07596">
    <property type="entry name" value="SBP_bac_10"/>
    <property type="match status" value="1"/>
</dbReference>
<evidence type="ECO:0000259" key="1">
    <source>
        <dbReference type="Pfam" id="PF07596"/>
    </source>
</evidence>
<dbReference type="SUPFAM" id="SSF54523">
    <property type="entry name" value="Pili subunits"/>
    <property type="match status" value="1"/>
</dbReference>
<proteinExistence type="predicted"/>
<gene>
    <name evidence="2" type="ORF">PZE19_31510</name>
</gene>
<dbReference type="NCBIfam" id="TIGR02532">
    <property type="entry name" value="IV_pilin_GFxxxE"/>
    <property type="match status" value="1"/>
</dbReference>
<comment type="caution">
    <text evidence="2">The sequence shown here is derived from an EMBL/GenBank/DDBJ whole genome shotgun (WGS) entry which is preliminary data.</text>
</comment>
<dbReference type="Proteomes" id="UP001216907">
    <property type="component" value="Unassembled WGS sequence"/>
</dbReference>
<accession>A0ABT6FLC0</accession>
<dbReference type="RefSeq" id="WP_277864644.1">
    <property type="nucleotide sequence ID" value="NZ_JARRAG010000005.1"/>
</dbReference>
<dbReference type="InterPro" id="IPR027558">
    <property type="entry name" value="Pre_pil_HX9DG_C"/>
</dbReference>
<feature type="domain" description="DUF1559" evidence="1">
    <location>
        <begin position="33"/>
        <end position="310"/>
    </location>
</feature>
<dbReference type="Pfam" id="PF07963">
    <property type="entry name" value="N_methyl"/>
    <property type="match status" value="1"/>
</dbReference>
<dbReference type="EMBL" id="JARRAG010000005">
    <property type="protein sequence ID" value="MDG3008319.1"/>
    <property type="molecule type" value="Genomic_DNA"/>
</dbReference>
<dbReference type="Gene3D" id="3.30.700.10">
    <property type="entry name" value="Glycoprotein, Type 4 Pilin"/>
    <property type="match status" value="1"/>
</dbReference>
<name>A0ABT6FLC0_9BACT</name>
<evidence type="ECO:0000313" key="3">
    <source>
        <dbReference type="Proteomes" id="UP001216907"/>
    </source>
</evidence>
<dbReference type="InterPro" id="IPR012902">
    <property type="entry name" value="N_methyl_site"/>
</dbReference>
<dbReference type="PANTHER" id="PTHR30093">
    <property type="entry name" value="GENERAL SECRETION PATHWAY PROTEIN G"/>
    <property type="match status" value="1"/>
</dbReference>
<organism evidence="2 3">
    <name type="scientific">Paludisphaera mucosa</name>
    <dbReference type="NCBI Taxonomy" id="3030827"/>
    <lineage>
        <taxon>Bacteria</taxon>
        <taxon>Pseudomonadati</taxon>
        <taxon>Planctomycetota</taxon>
        <taxon>Planctomycetia</taxon>
        <taxon>Isosphaerales</taxon>
        <taxon>Isosphaeraceae</taxon>
        <taxon>Paludisphaera</taxon>
    </lineage>
</organism>
<protein>
    <submittedName>
        <fullName evidence="2">DUF1559 domain-containing protein</fullName>
    </submittedName>
</protein>
<reference evidence="2 3" key="1">
    <citation type="submission" date="2023-03" db="EMBL/GenBank/DDBJ databases">
        <title>Paludisphaera mucosa sp. nov. a novel planctomycete from northern fen.</title>
        <authorList>
            <person name="Ivanova A."/>
        </authorList>
    </citation>
    <scope>NUCLEOTIDE SEQUENCE [LARGE SCALE GENOMIC DNA]</scope>
    <source>
        <strain evidence="2 3">Pla2</strain>
    </source>
</reference>
<dbReference type="InterPro" id="IPR011453">
    <property type="entry name" value="DUF1559"/>
</dbReference>
<dbReference type="PANTHER" id="PTHR30093:SF2">
    <property type="entry name" value="TYPE II SECRETION SYSTEM PROTEIN H"/>
    <property type="match status" value="1"/>
</dbReference>
<dbReference type="NCBIfam" id="TIGR04294">
    <property type="entry name" value="pre_pil_HX9DG"/>
    <property type="match status" value="1"/>
</dbReference>